<protein>
    <recommendedName>
        <fullName evidence="3">No apical meristem-associated C-terminal domain-containing protein</fullName>
    </recommendedName>
</protein>
<feature type="region of interest" description="Disordered" evidence="2">
    <location>
        <begin position="50"/>
        <end position="72"/>
    </location>
</feature>
<dbReference type="PANTHER" id="PTHR45125:SF3">
    <property type="entry name" value="NO-APICAL-MERISTEM-ASSOCIATED CARBOXY-TERMINAL DOMAIN PROTEIN"/>
    <property type="match status" value="1"/>
</dbReference>
<keyword evidence="5" id="KW-1185">Reference proteome</keyword>
<feature type="region of interest" description="Disordered" evidence="2">
    <location>
        <begin position="206"/>
        <end position="246"/>
    </location>
</feature>
<evidence type="ECO:0000256" key="2">
    <source>
        <dbReference type="SAM" id="MobiDB-lite"/>
    </source>
</evidence>
<evidence type="ECO:0000313" key="4">
    <source>
        <dbReference type="EMBL" id="KAL0015101.1"/>
    </source>
</evidence>
<dbReference type="EMBL" id="JAZDWU010000001">
    <property type="protein sequence ID" value="KAL0015101.1"/>
    <property type="molecule type" value="Genomic_DNA"/>
</dbReference>
<feature type="compositionally biased region" description="Gly residues" evidence="2">
    <location>
        <begin position="206"/>
        <end position="216"/>
    </location>
</feature>
<dbReference type="InterPro" id="IPR029466">
    <property type="entry name" value="NAM-associated_C"/>
</dbReference>
<comment type="caution">
    <text evidence="4">The sequence shown here is derived from an EMBL/GenBank/DDBJ whole genome shotgun (WGS) entry which is preliminary data.</text>
</comment>
<evidence type="ECO:0000313" key="5">
    <source>
        <dbReference type="Proteomes" id="UP001459277"/>
    </source>
</evidence>
<evidence type="ECO:0000259" key="3">
    <source>
        <dbReference type="Pfam" id="PF14303"/>
    </source>
</evidence>
<dbReference type="AlphaFoldDB" id="A0AAW2DXD8"/>
<dbReference type="Proteomes" id="UP001459277">
    <property type="component" value="Unassembled WGS sequence"/>
</dbReference>
<organism evidence="4 5">
    <name type="scientific">Lithocarpus litseifolius</name>
    <dbReference type="NCBI Taxonomy" id="425828"/>
    <lineage>
        <taxon>Eukaryota</taxon>
        <taxon>Viridiplantae</taxon>
        <taxon>Streptophyta</taxon>
        <taxon>Embryophyta</taxon>
        <taxon>Tracheophyta</taxon>
        <taxon>Spermatophyta</taxon>
        <taxon>Magnoliopsida</taxon>
        <taxon>eudicotyledons</taxon>
        <taxon>Gunneridae</taxon>
        <taxon>Pentapetalae</taxon>
        <taxon>rosids</taxon>
        <taxon>fabids</taxon>
        <taxon>Fagales</taxon>
        <taxon>Fagaceae</taxon>
        <taxon>Lithocarpus</taxon>
    </lineage>
</organism>
<evidence type="ECO:0000256" key="1">
    <source>
        <dbReference type="SAM" id="Coils"/>
    </source>
</evidence>
<feature type="compositionally biased region" description="Gly residues" evidence="2">
    <location>
        <begin position="224"/>
        <end position="246"/>
    </location>
</feature>
<dbReference type="PANTHER" id="PTHR45125">
    <property type="entry name" value="F21J9.4-RELATED"/>
    <property type="match status" value="1"/>
</dbReference>
<accession>A0AAW2DXD8</accession>
<sequence length="246" mass="26705">MAHVNAQHQSGITEEDKITNAKALYLEKHKKPFLLNHCWLMLKDQPKFADPNNAKSRSSVPPTPESISISEVDCGSGLGDTSNFERPIGRKAEKAIRKNKATGKDVGEYLTKKLKLIEDVTRLKEEKMFIEREKLAIEKEKSEEKLKIEKEKVMIEKKKFKMTKRLEEERIMMKDTSGLTGAQKAFYEQLQEEIMVRRNDYLLSCGGGGGGGSGDGDGGDIRVSGGGSGGGSGVGVGGGGNGTGGG</sequence>
<feature type="compositionally biased region" description="Polar residues" evidence="2">
    <location>
        <begin position="53"/>
        <end position="69"/>
    </location>
</feature>
<keyword evidence="1" id="KW-0175">Coiled coil</keyword>
<reference evidence="4 5" key="1">
    <citation type="submission" date="2024-01" db="EMBL/GenBank/DDBJ databases">
        <title>A telomere-to-telomere, gap-free genome of sweet tea (Lithocarpus litseifolius).</title>
        <authorList>
            <person name="Zhou J."/>
        </authorList>
    </citation>
    <scope>NUCLEOTIDE SEQUENCE [LARGE SCALE GENOMIC DNA]</scope>
    <source>
        <strain evidence="4">Zhou-2022a</strain>
        <tissue evidence="4">Leaf</tissue>
    </source>
</reference>
<dbReference type="Pfam" id="PF14303">
    <property type="entry name" value="NAM-associated"/>
    <property type="match status" value="1"/>
</dbReference>
<feature type="coiled-coil region" evidence="1">
    <location>
        <begin position="113"/>
        <end position="159"/>
    </location>
</feature>
<proteinExistence type="predicted"/>
<feature type="domain" description="No apical meristem-associated C-terminal" evidence="3">
    <location>
        <begin position="31"/>
        <end position="194"/>
    </location>
</feature>
<name>A0AAW2DXD8_9ROSI</name>
<gene>
    <name evidence="4" type="ORF">SO802_002170</name>
</gene>